<sequence>MTIMPGPFSFKSHPIPDGKLRRSNKCYCRLLEMKRREFFWEPGENFKVFIKRYDYLHGKL</sequence>
<gene>
    <name evidence="1" type="ORF">CLUMA_CG005844</name>
</gene>
<accession>A0A1J1I1I5</accession>
<dbReference type="EMBL" id="CVRI01000024">
    <property type="protein sequence ID" value="CRK92233.1"/>
    <property type="molecule type" value="Genomic_DNA"/>
</dbReference>
<name>A0A1J1I1I5_9DIPT</name>
<organism evidence="1 2">
    <name type="scientific">Clunio marinus</name>
    <dbReference type="NCBI Taxonomy" id="568069"/>
    <lineage>
        <taxon>Eukaryota</taxon>
        <taxon>Metazoa</taxon>
        <taxon>Ecdysozoa</taxon>
        <taxon>Arthropoda</taxon>
        <taxon>Hexapoda</taxon>
        <taxon>Insecta</taxon>
        <taxon>Pterygota</taxon>
        <taxon>Neoptera</taxon>
        <taxon>Endopterygota</taxon>
        <taxon>Diptera</taxon>
        <taxon>Nematocera</taxon>
        <taxon>Chironomoidea</taxon>
        <taxon>Chironomidae</taxon>
        <taxon>Clunio</taxon>
    </lineage>
</organism>
<evidence type="ECO:0000313" key="1">
    <source>
        <dbReference type="EMBL" id="CRK92233.1"/>
    </source>
</evidence>
<proteinExistence type="predicted"/>
<dbReference type="Proteomes" id="UP000183832">
    <property type="component" value="Unassembled WGS sequence"/>
</dbReference>
<protein>
    <submittedName>
        <fullName evidence="1">CLUMA_CG005844, isoform A</fullName>
    </submittedName>
</protein>
<evidence type="ECO:0000313" key="2">
    <source>
        <dbReference type="Proteomes" id="UP000183832"/>
    </source>
</evidence>
<reference evidence="1 2" key="1">
    <citation type="submission" date="2015-04" db="EMBL/GenBank/DDBJ databases">
        <authorList>
            <person name="Syromyatnikov M.Y."/>
            <person name="Popov V.N."/>
        </authorList>
    </citation>
    <scope>NUCLEOTIDE SEQUENCE [LARGE SCALE GENOMIC DNA]</scope>
</reference>
<keyword evidence="2" id="KW-1185">Reference proteome</keyword>
<dbReference type="AlphaFoldDB" id="A0A1J1I1I5"/>